<proteinExistence type="predicted"/>
<dbReference type="InterPro" id="IPR011009">
    <property type="entry name" value="Kinase-like_dom_sf"/>
</dbReference>
<evidence type="ECO:0000313" key="3">
    <source>
        <dbReference type="Proteomes" id="UP000602395"/>
    </source>
</evidence>
<dbReference type="Proteomes" id="UP000602395">
    <property type="component" value="Unassembled WGS sequence"/>
</dbReference>
<accession>A0ABR7W9R0</accession>
<dbReference type="PANTHER" id="PTHR11012:SF30">
    <property type="entry name" value="PROTEIN KINASE-LIKE DOMAIN-CONTAINING"/>
    <property type="match status" value="1"/>
</dbReference>
<dbReference type="RefSeq" id="WP_190266463.1">
    <property type="nucleotide sequence ID" value="NZ_BAABAD010000005.1"/>
</dbReference>
<keyword evidence="3" id="KW-1185">Reference proteome</keyword>
<dbReference type="SMART" id="SM00587">
    <property type="entry name" value="CHK"/>
    <property type="match status" value="1"/>
</dbReference>
<dbReference type="EMBL" id="JACWMS010000002">
    <property type="protein sequence ID" value="MBD1319550.1"/>
    <property type="molecule type" value="Genomic_DNA"/>
</dbReference>
<name>A0ABR7W9R0_9ACTN</name>
<dbReference type="PANTHER" id="PTHR11012">
    <property type="entry name" value="PROTEIN KINASE-LIKE DOMAIN-CONTAINING"/>
    <property type="match status" value="1"/>
</dbReference>
<dbReference type="Gene3D" id="3.90.1200.10">
    <property type="match status" value="1"/>
</dbReference>
<evidence type="ECO:0000259" key="1">
    <source>
        <dbReference type="SMART" id="SM00587"/>
    </source>
</evidence>
<gene>
    <name evidence="2" type="ORF">IDF66_08115</name>
</gene>
<evidence type="ECO:0000313" key="2">
    <source>
        <dbReference type="EMBL" id="MBD1319550.1"/>
    </source>
</evidence>
<dbReference type="SUPFAM" id="SSF56112">
    <property type="entry name" value="Protein kinase-like (PK-like)"/>
    <property type="match status" value="1"/>
</dbReference>
<sequence length="357" mass="39321">MTAAQLTVPSDWGDITPEWMTAVLAAHHPDVEVSGVEVTLRDDGTNRRARLAITYAEGVGPATVFAKSADPEHVVLHKLTSGLFHEPRLFNSGVTLPIECPLTYAALMDTDGDNFCLVMEDMAARGADMRDATRPMTVEQAANGVRALARLHGRFWGHRIASERSLAWLEPFETWEGMDAAPIEQAYAHLGDDAPDEVTSLSIGELIDDIWKPYIHTLTAGPQTLLHGDPHIGNTYLLPDGEVGFLDWQVVRRGNWSLDLGYFLQGALTVDDRRRSERDLLTEYRDALAMPESEKPGPDDILLGYRASAAHGLTLWLCTASAGELWQRPDIARALARRYSAAYADLHTREAISQIAG</sequence>
<organism evidence="2 3">
    <name type="scientific">Gordonia hankookensis</name>
    <dbReference type="NCBI Taxonomy" id="589403"/>
    <lineage>
        <taxon>Bacteria</taxon>
        <taxon>Bacillati</taxon>
        <taxon>Actinomycetota</taxon>
        <taxon>Actinomycetes</taxon>
        <taxon>Mycobacteriales</taxon>
        <taxon>Gordoniaceae</taxon>
        <taxon>Gordonia</taxon>
    </lineage>
</organism>
<protein>
    <submittedName>
        <fullName evidence="2">Phosphotransferase</fullName>
    </submittedName>
</protein>
<dbReference type="Pfam" id="PF01636">
    <property type="entry name" value="APH"/>
    <property type="match status" value="1"/>
</dbReference>
<reference evidence="2 3" key="1">
    <citation type="submission" date="2020-09" db="EMBL/GenBank/DDBJ databases">
        <title>Novel species in genus Gordonia.</title>
        <authorList>
            <person name="Zhang G."/>
        </authorList>
    </citation>
    <scope>NUCLEOTIDE SEQUENCE [LARGE SCALE GENOMIC DNA]</scope>
    <source>
        <strain evidence="2 3">ON-33</strain>
    </source>
</reference>
<dbReference type="InterPro" id="IPR015897">
    <property type="entry name" value="CHK_kinase-like"/>
</dbReference>
<feature type="domain" description="CHK kinase-like" evidence="1">
    <location>
        <begin position="117"/>
        <end position="295"/>
    </location>
</feature>
<dbReference type="InterPro" id="IPR002575">
    <property type="entry name" value="Aminoglycoside_PTrfase"/>
</dbReference>
<comment type="caution">
    <text evidence="2">The sequence shown here is derived from an EMBL/GenBank/DDBJ whole genome shotgun (WGS) entry which is preliminary data.</text>
</comment>